<accession>A0A268P0F1</accession>
<name>A0A268P0F1_SHOCL</name>
<dbReference type="SUPFAM" id="SSF52317">
    <property type="entry name" value="Class I glutamine amidotransferase-like"/>
    <property type="match status" value="1"/>
</dbReference>
<dbReference type="EMBL" id="NPCC01000010">
    <property type="protein sequence ID" value="PAE89223.1"/>
    <property type="molecule type" value="Genomic_DNA"/>
</dbReference>
<dbReference type="PROSITE" id="PS51276">
    <property type="entry name" value="PEPTIDASE_C56_PFPI"/>
    <property type="match status" value="1"/>
</dbReference>
<gene>
    <name evidence="3" type="ORF">CHH72_09365</name>
</gene>
<dbReference type="Gene3D" id="3.40.50.880">
    <property type="match status" value="1"/>
</dbReference>
<evidence type="ECO:0000313" key="4">
    <source>
        <dbReference type="Proteomes" id="UP000216207"/>
    </source>
</evidence>
<protein>
    <submittedName>
        <fullName evidence="3">Peptidase</fullName>
    </submittedName>
</protein>
<evidence type="ECO:0000256" key="1">
    <source>
        <dbReference type="ARBA" id="ARBA00008542"/>
    </source>
</evidence>
<dbReference type="InterPro" id="IPR002818">
    <property type="entry name" value="DJ-1/PfpI"/>
</dbReference>
<comment type="similarity">
    <text evidence="1">Belongs to the peptidase C56 family.</text>
</comment>
<dbReference type="OMA" id="YTWPADL"/>
<dbReference type="CDD" id="cd03169">
    <property type="entry name" value="GATase1_PfpI_1"/>
    <property type="match status" value="1"/>
</dbReference>
<sequence length="183" mass="20550">MAKMLILTGDAVEALEVFYPYYRFLEEGFEVDIASPAVKKLYTVNHDFVEGYETFVEKPSYQLDSHIAFENVRPDEYAGLIIPGGRAPEYIRIHEHTAAIVNHFLDNNKPVGAICHAVQVLAAVAGDRLKGRALTAYTACEPDVKALGAEFRKETVYVDGNLVSGHAWDDLPQFMREFLKLTR</sequence>
<dbReference type="PANTHER" id="PTHR42733:SF2">
    <property type="entry name" value="DJ-1_THIJ_PFPI FAMILY PROTEIN"/>
    <property type="match status" value="1"/>
</dbReference>
<dbReference type="InterPro" id="IPR006286">
    <property type="entry name" value="C56_PfpI-like"/>
</dbReference>
<dbReference type="RefSeq" id="WP_011248344.1">
    <property type="nucleotide sequence ID" value="NZ_BOQQ01000001.1"/>
</dbReference>
<reference evidence="3 4" key="1">
    <citation type="submission" date="2017-07" db="EMBL/GenBank/DDBJ databases">
        <title>Isolation and whole genome analysis of endospore-forming bacteria from heroin.</title>
        <authorList>
            <person name="Kalinowski J."/>
            <person name="Ahrens B."/>
            <person name="Al-Dilaimi A."/>
            <person name="Winkler A."/>
            <person name="Wibberg D."/>
            <person name="Schleenbecker U."/>
            <person name="Ruckert C."/>
            <person name="Wolfel R."/>
            <person name="Grass G."/>
        </authorList>
    </citation>
    <scope>NUCLEOTIDE SEQUENCE [LARGE SCALE GENOMIC DNA]</scope>
    <source>
        <strain evidence="3 4">7539</strain>
    </source>
</reference>
<evidence type="ECO:0000259" key="2">
    <source>
        <dbReference type="Pfam" id="PF01965"/>
    </source>
</evidence>
<dbReference type="AlphaFoldDB" id="A0A268P0F1"/>
<organism evidence="3 4">
    <name type="scientific">Shouchella clausii</name>
    <name type="common">Alkalihalobacillus clausii</name>
    <dbReference type="NCBI Taxonomy" id="79880"/>
    <lineage>
        <taxon>Bacteria</taxon>
        <taxon>Bacillati</taxon>
        <taxon>Bacillota</taxon>
        <taxon>Bacilli</taxon>
        <taxon>Bacillales</taxon>
        <taxon>Bacillaceae</taxon>
        <taxon>Shouchella</taxon>
    </lineage>
</organism>
<evidence type="ECO:0000313" key="3">
    <source>
        <dbReference type="EMBL" id="PAE89223.1"/>
    </source>
</evidence>
<dbReference type="InterPro" id="IPR029062">
    <property type="entry name" value="Class_I_gatase-like"/>
</dbReference>
<dbReference type="Pfam" id="PF01965">
    <property type="entry name" value="DJ-1_PfpI"/>
    <property type="match status" value="1"/>
</dbReference>
<proteinExistence type="inferred from homology"/>
<dbReference type="PANTHER" id="PTHR42733">
    <property type="entry name" value="DJ-1 PROTEIN"/>
    <property type="match status" value="1"/>
</dbReference>
<dbReference type="Proteomes" id="UP000216207">
    <property type="component" value="Unassembled WGS sequence"/>
</dbReference>
<feature type="domain" description="DJ-1/PfpI" evidence="2">
    <location>
        <begin position="3"/>
        <end position="180"/>
    </location>
</feature>
<dbReference type="NCBIfam" id="TIGR01382">
    <property type="entry name" value="PfpI"/>
    <property type="match status" value="1"/>
</dbReference>
<comment type="caution">
    <text evidence="3">The sequence shown here is derived from an EMBL/GenBank/DDBJ whole genome shotgun (WGS) entry which is preliminary data.</text>
</comment>